<dbReference type="GO" id="GO:0003824">
    <property type="term" value="F:catalytic activity"/>
    <property type="evidence" value="ECO:0007669"/>
    <property type="project" value="InterPro"/>
</dbReference>
<evidence type="ECO:0000313" key="3">
    <source>
        <dbReference type="EMBL" id="RAO74837.1"/>
    </source>
</evidence>
<protein>
    <recommendedName>
        <fullName evidence="2">Fumarylacetoacetase-like C-terminal domain-containing protein</fullName>
    </recommendedName>
</protein>
<dbReference type="InterPro" id="IPR036663">
    <property type="entry name" value="Fumarylacetoacetase_C_sf"/>
</dbReference>
<dbReference type="GO" id="GO:0046872">
    <property type="term" value="F:metal ion binding"/>
    <property type="evidence" value="ECO:0007669"/>
    <property type="project" value="UniProtKB-KW"/>
</dbReference>
<reference evidence="3 4" key="1">
    <citation type="journal article" date="2018" name="Genet. Mol. Biol.">
        <title>The genome sequence of Dyella jiangningensis FCAV SCS01 from a lignocellulose-decomposing microbial consortium metagenome reveals potential for biotechnological applications.</title>
        <authorList>
            <person name="Desiderato J.G."/>
            <person name="Alvarenga D.O."/>
            <person name="Constancio M.T.L."/>
            <person name="Alves L.M.C."/>
            <person name="Varani A.M."/>
        </authorList>
    </citation>
    <scope>NUCLEOTIDE SEQUENCE [LARGE SCALE GENOMIC DNA]</scope>
    <source>
        <strain evidence="3 4">FCAV SCS01</strain>
    </source>
</reference>
<keyword evidence="1" id="KW-0479">Metal-binding</keyword>
<dbReference type="PANTHER" id="PTHR11820">
    <property type="entry name" value="ACYLPYRUVASE"/>
    <property type="match status" value="1"/>
</dbReference>
<dbReference type="RefSeq" id="WP_238149835.1">
    <property type="nucleotide sequence ID" value="NZ_NFZS01000005.1"/>
</dbReference>
<dbReference type="EMBL" id="NFZS01000005">
    <property type="protein sequence ID" value="RAO74837.1"/>
    <property type="molecule type" value="Genomic_DNA"/>
</dbReference>
<sequence length="80" mass="8538">MVFARASTTTRGIRAMFGVARTIALLSEAMTLEAGDVLVMGTPSGVGYGRKPPVYMKAGDVCEVTIERIGTLRNTVVDEM</sequence>
<keyword evidence="4" id="KW-1185">Reference proteome</keyword>
<dbReference type="InterPro" id="IPR011234">
    <property type="entry name" value="Fumarylacetoacetase-like_C"/>
</dbReference>
<dbReference type="PANTHER" id="PTHR11820:SF112">
    <property type="entry name" value="FUMARYLACETOACETATE HYDROLASE FAMILY PROTEIN (AFU_ORTHOLOGUE AFUA_1G02370)-RELATED"/>
    <property type="match status" value="1"/>
</dbReference>
<dbReference type="SUPFAM" id="SSF56529">
    <property type="entry name" value="FAH"/>
    <property type="match status" value="1"/>
</dbReference>
<accession>A0A328NX17</accession>
<evidence type="ECO:0000259" key="2">
    <source>
        <dbReference type="Pfam" id="PF01557"/>
    </source>
</evidence>
<dbReference type="AlphaFoldDB" id="A0A328NX17"/>
<proteinExistence type="predicted"/>
<organism evidence="3 4">
    <name type="scientific">Dyella jiangningensis</name>
    <dbReference type="NCBI Taxonomy" id="1379159"/>
    <lineage>
        <taxon>Bacteria</taxon>
        <taxon>Pseudomonadati</taxon>
        <taxon>Pseudomonadota</taxon>
        <taxon>Gammaproteobacteria</taxon>
        <taxon>Lysobacterales</taxon>
        <taxon>Rhodanobacteraceae</taxon>
        <taxon>Dyella</taxon>
    </lineage>
</organism>
<feature type="domain" description="Fumarylacetoacetase-like C-terminal" evidence="2">
    <location>
        <begin position="13"/>
        <end position="77"/>
    </location>
</feature>
<evidence type="ECO:0000256" key="1">
    <source>
        <dbReference type="ARBA" id="ARBA00022723"/>
    </source>
</evidence>
<dbReference type="Gene3D" id="3.90.850.10">
    <property type="entry name" value="Fumarylacetoacetase-like, C-terminal domain"/>
    <property type="match status" value="1"/>
</dbReference>
<comment type="caution">
    <text evidence="3">The sequence shown here is derived from an EMBL/GenBank/DDBJ whole genome shotgun (WGS) entry which is preliminary data.</text>
</comment>
<dbReference type="Proteomes" id="UP000248926">
    <property type="component" value="Unassembled WGS sequence"/>
</dbReference>
<evidence type="ECO:0000313" key="4">
    <source>
        <dbReference type="Proteomes" id="UP000248926"/>
    </source>
</evidence>
<name>A0A328NX17_9GAMM</name>
<dbReference type="Pfam" id="PF01557">
    <property type="entry name" value="FAA_hydrolase"/>
    <property type="match status" value="1"/>
</dbReference>
<gene>
    <name evidence="3" type="ORF">CA260_18690</name>
</gene>